<organism evidence="3 4">
    <name type="scientific">Candidatus Dojkabacteria bacterium</name>
    <dbReference type="NCBI Taxonomy" id="2099670"/>
    <lineage>
        <taxon>Bacteria</taxon>
        <taxon>Candidatus Dojkabacteria</taxon>
    </lineage>
</organism>
<dbReference type="Proteomes" id="UP000783287">
    <property type="component" value="Unassembled WGS sequence"/>
</dbReference>
<dbReference type="Pfam" id="PF05257">
    <property type="entry name" value="CHAP"/>
    <property type="match status" value="1"/>
</dbReference>
<feature type="domain" description="Peptidase C51" evidence="2">
    <location>
        <begin position="32"/>
        <end position="171"/>
    </location>
</feature>
<dbReference type="Gene3D" id="3.90.1720.10">
    <property type="entry name" value="endopeptidase domain like (from Nostoc punctiforme)"/>
    <property type="match status" value="1"/>
</dbReference>
<reference evidence="3" key="2">
    <citation type="journal article" date="2021" name="Microbiome">
        <title>Successional dynamics and alternative stable states in a saline activated sludge microbial community over 9 years.</title>
        <authorList>
            <person name="Wang Y."/>
            <person name="Ye J."/>
            <person name="Ju F."/>
            <person name="Liu L."/>
            <person name="Boyd J.A."/>
            <person name="Deng Y."/>
            <person name="Parks D.H."/>
            <person name="Jiang X."/>
            <person name="Yin X."/>
            <person name="Woodcroft B.J."/>
            <person name="Tyson G.W."/>
            <person name="Hugenholtz P."/>
            <person name="Polz M.F."/>
            <person name="Zhang T."/>
        </authorList>
    </citation>
    <scope>NUCLEOTIDE SEQUENCE</scope>
    <source>
        <strain evidence="3">HKST-UBA14</strain>
    </source>
</reference>
<comment type="caution">
    <text evidence="3">The sequence shown here is derived from an EMBL/GenBank/DDBJ whole genome shotgun (WGS) entry which is preliminary data.</text>
</comment>
<feature type="signal peptide" evidence="1">
    <location>
        <begin position="1"/>
        <end position="29"/>
    </location>
</feature>
<evidence type="ECO:0000256" key="1">
    <source>
        <dbReference type="SAM" id="SignalP"/>
    </source>
</evidence>
<dbReference type="EMBL" id="JAGQLK010000126">
    <property type="protein sequence ID" value="MCA9383749.1"/>
    <property type="molecule type" value="Genomic_DNA"/>
</dbReference>
<evidence type="ECO:0000313" key="4">
    <source>
        <dbReference type="Proteomes" id="UP000783287"/>
    </source>
</evidence>
<evidence type="ECO:0000259" key="2">
    <source>
        <dbReference type="PROSITE" id="PS50911"/>
    </source>
</evidence>
<reference evidence="3" key="1">
    <citation type="submission" date="2020-04" db="EMBL/GenBank/DDBJ databases">
        <authorList>
            <person name="Zhang T."/>
        </authorList>
    </citation>
    <scope>NUCLEOTIDE SEQUENCE</scope>
    <source>
        <strain evidence="3">HKST-UBA14</strain>
    </source>
</reference>
<name>A0A955L660_9BACT</name>
<dbReference type="SUPFAM" id="SSF54001">
    <property type="entry name" value="Cysteine proteinases"/>
    <property type="match status" value="1"/>
</dbReference>
<protein>
    <submittedName>
        <fullName evidence="3">CHAP domain-containing protein</fullName>
    </submittedName>
</protein>
<evidence type="ECO:0000313" key="3">
    <source>
        <dbReference type="EMBL" id="MCA9383749.1"/>
    </source>
</evidence>
<accession>A0A955L660</accession>
<dbReference type="PROSITE" id="PS50911">
    <property type="entry name" value="CHAP"/>
    <property type="match status" value="1"/>
</dbReference>
<dbReference type="InterPro" id="IPR038765">
    <property type="entry name" value="Papain-like_cys_pep_sf"/>
</dbReference>
<dbReference type="AlphaFoldDB" id="A0A955L660"/>
<sequence length="246" mass="27066">MKKRIYKTAQFCLISLMFFIALFSLNINAENTDPTDYPYQDSEKGEVDQWAFYTRYCTSYAAYRADEILGDFHNTMTGPNEESGRFGNADNWDNNAEDIGFTVTTTPTVGSIVNWEANDGGSGSVGHVAYVESVIDTDSFTISEYNWNSGDGNYNSRTVNISAVNNPSFIVLSDDIPCTPPASGEWTIDNDCSFAEEVNPPDNVIIVNDSTVTIENGGALNIDFLQNKLIVESGSKILINGNGKIY</sequence>
<keyword evidence="1" id="KW-0732">Signal</keyword>
<dbReference type="InterPro" id="IPR007921">
    <property type="entry name" value="CHAP_dom"/>
</dbReference>
<feature type="chain" id="PRO_5037258072" evidence="1">
    <location>
        <begin position="30"/>
        <end position="246"/>
    </location>
</feature>
<gene>
    <name evidence="3" type="ORF">KC909_05255</name>
</gene>
<proteinExistence type="predicted"/>